<sequence length="96" mass="11291">MHRLNRPLTRISDDADDVESLLDAFGEILAVLNEQAPVAPPIKRRHRESWITHKLHTKRRERGCLYKEARRFRCPILLSEFRLLCKLTKITSEEGK</sequence>
<evidence type="ECO:0000313" key="1">
    <source>
        <dbReference type="EMBL" id="CAB0037662.1"/>
    </source>
</evidence>
<protein>
    <submittedName>
        <fullName evidence="1">Uncharacterized protein</fullName>
    </submittedName>
</protein>
<dbReference type="EMBL" id="CADCXV010000863">
    <property type="protein sequence ID" value="CAB0037662.1"/>
    <property type="molecule type" value="Genomic_DNA"/>
</dbReference>
<dbReference type="Proteomes" id="UP000479190">
    <property type="component" value="Unassembled WGS sequence"/>
</dbReference>
<organism evidence="1 2">
    <name type="scientific">Trichogramma brassicae</name>
    <dbReference type="NCBI Taxonomy" id="86971"/>
    <lineage>
        <taxon>Eukaryota</taxon>
        <taxon>Metazoa</taxon>
        <taxon>Ecdysozoa</taxon>
        <taxon>Arthropoda</taxon>
        <taxon>Hexapoda</taxon>
        <taxon>Insecta</taxon>
        <taxon>Pterygota</taxon>
        <taxon>Neoptera</taxon>
        <taxon>Endopterygota</taxon>
        <taxon>Hymenoptera</taxon>
        <taxon>Apocrita</taxon>
        <taxon>Proctotrupomorpha</taxon>
        <taxon>Chalcidoidea</taxon>
        <taxon>Trichogrammatidae</taxon>
        <taxon>Trichogramma</taxon>
    </lineage>
</organism>
<dbReference type="AlphaFoldDB" id="A0A6H5ISG0"/>
<accession>A0A6H5ISG0</accession>
<evidence type="ECO:0000313" key="2">
    <source>
        <dbReference type="Proteomes" id="UP000479190"/>
    </source>
</evidence>
<reference evidence="1 2" key="1">
    <citation type="submission" date="2020-02" db="EMBL/GenBank/DDBJ databases">
        <authorList>
            <person name="Ferguson B K."/>
        </authorList>
    </citation>
    <scope>NUCLEOTIDE SEQUENCE [LARGE SCALE GENOMIC DNA]</scope>
</reference>
<keyword evidence="2" id="KW-1185">Reference proteome</keyword>
<gene>
    <name evidence="1" type="ORF">TBRA_LOCUS9479</name>
</gene>
<name>A0A6H5ISG0_9HYME</name>
<proteinExistence type="predicted"/>